<name>B0C7U4_ACAM1</name>
<sequence>MIEAIECILAIANSETKIIPGHGPLIGLNGSPNLGKRIFPPQKVLTIVGKDPAARSTP</sequence>
<dbReference type="EMBL" id="CP000828">
    <property type="protein sequence ID" value="ABW26485.1"/>
    <property type="molecule type" value="Genomic_DNA"/>
</dbReference>
<evidence type="ECO:0000313" key="2">
    <source>
        <dbReference type="Proteomes" id="UP000000268"/>
    </source>
</evidence>
<evidence type="ECO:0000313" key="1">
    <source>
        <dbReference type="EMBL" id="ABW26485.1"/>
    </source>
</evidence>
<gene>
    <name evidence="1" type="ordered locus">AM1_1457</name>
</gene>
<dbReference type="Proteomes" id="UP000000268">
    <property type="component" value="Chromosome"/>
</dbReference>
<organism evidence="1 2">
    <name type="scientific">Acaryochloris marina (strain MBIC 11017)</name>
    <dbReference type="NCBI Taxonomy" id="329726"/>
    <lineage>
        <taxon>Bacteria</taxon>
        <taxon>Bacillati</taxon>
        <taxon>Cyanobacteriota</taxon>
        <taxon>Cyanophyceae</taxon>
        <taxon>Acaryochloridales</taxon>
        <taxon>Acaryochloridaceae</taxon>
        <taxon>Acaryochloris</taxon>
    </lineage>
</organism>
<dbReference type="AlphaFoldDB" id="B0C7U4"/>
<keyword evidence="2" id="KW-1185">Reference proteome</keyword>
<accession>B0C7U4</accession>
<protein>
    <submittedName>
        <fullName evidence="1">Uncharacterized protein</fullName>
    </submittedName>
</protein>
<dbReference type="KEGG" id="amr:AM1_1457"/>
<dbReference type="HOGENOM" id="CLU_2968661_0_0_3"/>
<reference evidence="1 2" key="1">
    <citation type="journal article" date="2008" name="Proc. Natl. Acad. Sci. U.S.A.">
        <title>Niche adaptation and genome expansion in the chlorophyll d-producing cyanobacterium Acaryochloris marina.</title>
        <authorList>
            <person name="Swingley W.D."/>
            <person name="Chen M."/>
            <person name="Cheung P.C."/>
            <person name="Conrad A.L."/>
            <person name="Dejesa L.C."/>
            <person name="Hao J."/>
            <person name="Honchak B.M."/>
            <person name="Karbach L.E."/>
            <person name="Kurdoglu A."/>
            <person name="Lahiri S."/>
            <person name="Mastrian S.D."/>
            <person name="Miyashita H."/>
            <person name="Page L."/>
            <person name="Ramakrishna P."/>
            <person name="Satoh S."/>
            <person name="Sattley W.M."/>
            <person name="Shimada Y."/>
            <person name="Taylor H.L."/>
            <person name="Tomo T."/>
            <person name="Tsuchiya T."/>
            <person name="Wang Z.T."/>
            <person name="Raymond J."/>
            <person name="Mimuro M."/>
            <person name="Blankenship R.E."/>
            <person name="Touchman J.W."/>
        </authorList>
    </citation>
    <scope>NUCLEOTIDE SEQUENCE [LARGE SCALE GENOMIC DNA]</scope>
    <source>
        <strain evidence="2">MBIC 11017</strain>
    </source>
</reference>
<proteinExistence type="predicted"/>